<dbReference type="PANTHER" id="PTHR10039:SF14">
    <property type="entry name" value="NACHT DOMAIN-CONTAINING PROTEIN"/>
    <property type="match status" value="1"/>
</dbReference>
<dbReference type="InterPro" id="IPR027417">
    <property type="entry name" value="P-loop_NTPase"/>
</dbReference>
<keyword evidence="5" id="KW-1185">Reference proteome</keyword>
<protein>
    <submittedName>
        <fullName evidence="4">Nacht domain-containing protein</fullName>
    </submittedName>
</protein>
<dbReference type="InterPro" id="IPR056884">
    <property type="entry name" value="NPHP3-like_N"/>
</dbReference>
<dbReference type="InterPro" id="IPR036770">
    <property type="entry name" value="Ankyrin_rpt-contain_sf"/>
</dbReference>
<dbReference type="EMBL" id="JAAOAQ010000646">
    <property type="protein sequence ID" value="KAF5538462.1"/>
    <property type="molecule type" value="Genomic_DNA"/>
</dbReference>
<dbReference type="Proteomes" id="UP000582016">
    <property type="component" value="Unassembled WGS sequence"/>
</dbReference>
<feature type="region of interest" description="Disordered" evidence="2">
    <location>
        <begin position="1492"/>
        <end position="1511"/>
    </location>
</feature>
<name>A0A8H5MRY4_9HYPO</name>
<evidence type="ECO:0000313" key="4">
    <source>
        <dbReference type="EMBL" id="KAF5538462.1"/>
    </source>
</evidence>
<dbReference type="SUPFAM" id="SSF52540">
    <property type="entry name" value="P-loop containing nucleoside triphosphate hydrolases"/>
    <property type="match status" value="1"/>
</dbReference>
<dbReference type="Gene3D" id="1.25.40.20">
    <property type="entry name" value="Ankyrin repeat-containing domain"/>
    <property type="match status" value="1"/>
</dbReference>
<feature type="region of interest" description="Disordered" evidence="2">
    <location>
        <begin position="46"/>
        <end position="89"/>
    </location>
</feature>
<keyword evidence="1" id="KW-0677">Repeat</keyword>
<evidence type="ECO:0000256" key="1">
    <source>
        <dbReference type="ARBA" id="ARBA00022737"/>
    </source>
</evidence>
<dbReference type="InterPro" id="IPR007111">
    <property type="entry name" value="NACHT_NTPase"/>
</dbReference>
<sequence>MATLAYPMECPCCESTLHSLDDLKTHLRTRQVQALENELFRIVERTEPSASEVLEDTQTSDTTDTADTGSDEAESLLETPQLKQELMTPEDNLRVDSDSSHISDCFIDQSEKDFMQLLNDGSPQYIDSYRVSAEQRCFELRVAFKERTEQPVYHWIPEATVQKFDNAAVCTYWHARVGADGRPAGRPYDEVDLQVLKIVGYKDRNQGDFWVQTVGDPILHPDLIPTIEKWSDDPEEPEGKALFQYRPTYMTIAEVRNKWPRQYEHWLNRPKRREDRKALQVLYGHRENPNYQRFEISRLAFNWAPTWCDERIVHNSHPFALITYYKSDPNRAFEAAMLDFKDKLKGHSFYDQIIQTTSIEQVYQDIEKLQDKQAKSGRLRHLSKIEPFLARLREYSSVVETFVQAKPDILALIWGPIKLLLLWADVLKQSFDALVNALEEIGNALPDFCELAEMFAGNNRLQALLVLYFRDILHFYLISTKFFSMRRLKIMFEMLWPRHKDRIQVVVKHMASHRDLFRKEVRMEEIRRADEMRNRELQHFVQAEENNIAQEYASHRAHLAPKNYDGDLYRFSEAVCSGTGKWLFRDKSFQNWLAGIEKAKPILWLRGIPGAGKTLLASSVIKHTQSLDGTHTVFAFLTYLDGHISALSVLHSLIFQLASTSLSLKTMLCQSDLQHLGNDFKVAATLFQTLIQSAGVVYLVVDGLDEIELLQRSRLIKELVRLSGECAECHILLTSRAESDISRDLDGKTTDLQVHKNNAGSIQIFINRTMGEWFKDRGFVPEVQEQLQGWAAPLAFHAKGMFLYVKVIFRIIYYINDIGDIQNELEHLPSSLEDAYGRVLQQVTACADPRRRNLARSILGWVGCAPSPMTLKEIEQALLVDHKFPSRLPRVQARVNVVQICGPIIDIVDGYVQFVHFTVREYIFSTKIQSSMTLSEMALDLAIRCVVYMCQDHHDPDLTEDDIDANIHWGAYRLHQFSSSFWLDLIHEYLRLSGSEAIPDALIDQLKILLETRSSDTYNQSHQSKGSLHPAILCLEDQEPDLVEMLKGSADFQISLSKSDFQINNPEQWLHSSPLSIPQISISLHERLDSFDEKETSILEPLSYHYGPRYFRCGLLGCHYRHYGFETKTGRRAHEKNHQKPWNCNFPGCRFATQGFISRKMRDDHLKDGHLQAADPGLSNITLLQKIEDEELQPLIFDLIETNKVEIITPLMTRLRSLERPVQREIALHAAKMGSHAILQLFSDSGLLTGVFFEGESFSGGFPINYSPGWDRIRRLADLTVKSESVRSSKILLSWVATLDLPAGNKRTFKQTMAKMLSAIISVESNDIFELWKPILASAFGIVGATMHVARSFTYQSTIATTDNNPSRERMLLEIWEECKALNTLKARDLNKALRAIADSTCSVNLARYAIQHGCEVNAKAHENSPTALQFAARKTTQQAADLMKFLLLQGADPNMGAVKNTKAAKIMIRDEKGAQEISKWLGLTWDELLERTTEERRRSREKETEGSHSD</sequence>
<dbReference type="Pfam" id="PF22939">
    <property type="entry name" value="WHD_GPIID"/>
    <property type="match status" value="1"/>
</dbReference>
<accession>A0A8H5MRY4</accession>
<dbReference type="PROSITE" id="PS50837">
    <property type="entry name" value="NACHT"/>
    <property type="match status" value="1"/>
</dbReference>
<evidence type="ECO:0000256" key="2">
    <source>
        <dbReference type="SAM" id="MobiDB-lite"/>
    </source>
</evidence>
<dbReference type="SUPFAM" id="SSF48403">
    <property type="entry name" value="Ankyrin repeat"/>
    <property type="match status" value="1"/>
</dbReference>
<dbReference type="Pfam" id="PF24883">
    <property type="entry name" value="NPHP3_N"/>
    <property type="match status" value="1"/>
</dbReference>
<dbReference type="InterPro" id="IPR056125">
    <property type="entry name" value="DUF7708"/>
</dbReference>
<organism evidence="4 5">
    <name type="scientific">Fusarium phyllophilum</name>
    <dbReference type="NCBI Taxonomy" id="47803"/>
    <lineage>
        <taxon>Eukaryota</taxon>
        <taxon>Fungi</taxon>
        <taxon>Dikarya</taxon>
        <taxon>Ascomycota</taxon>
        <taxon>Pezizomycotina</taxon>
        <taxon>Sordariomycetes</taxon>
        <taxon>Hypocreomycetidae</taxon>
        <taxon>Hypocreales</taxon>
        <taxon>Nectriaceae</taxon>
        <taxon>Fusarium</taxon>
        <taxon>Fusarium fujikuroi species complex</taxon>
    </lineage>
</organism>
<evidence type="ECO:0000313" key="5">
    <source>
        <dbReference type="Proteomes" id="UP000582016"/>
    </source>
</evidence>
<feature type="domain" description="NACHT" evidence="3">
    <location>
        <begin position="601"/>
        <end position="736"/>
    </location>
</feature>
<dbReference type="Pfam" id="PF24809">
    <property type="entry name" value="DUF7708"/>
    <property type="match status" value="1"/>
</dbReference>
<evidence type="ECO:0000259" key="3">
    <source>
        <dbReference type="PROSITE" id="PS50837"/>
    </source>
</evidence>
<dbReference type="Gene3D" id="3.40.50.300">
    <property type="entry name" value="P-loop containing nucleotide triphosphate hydrolases"/>
    <property type="match status" value="1"/>
</dbReference>
<proteinExistence type="predicted"/>
<dbReference type="InterPro" id="IPR054471">
    <property type="entry name" value="GPIID_WHD"/>
</dbReference>
<comment type="caution">
    <text evidence="4">The sequence shown here is derived from an EMBL/GenBank/DDBJ whole genome shotgun (WGS) entry which is preliminary data.</text>
</comment>
<dbReference type="PANTHER" id="PTHR10039">
    <property type="entry name" value="AMELOGENIN"/>
    <property type="match status" value="1"/>
</dbReference>
<gene>
    <name evidence="4" type="ORF">FPHYL_12518</name>
</gene>
<reference evidence="4 5" key="1">
    <citation type="submission" date="2020-05" db="EMBL/GenBank/DDBJ databases">
        <title>Identification and distribution of gene clusters putatively required for synthesis of sphingolipid metabolism inhibitors in phylogenetically diverse species of the filamentous fungus Fusarium.</title>
        <authorList>
            <person name="Kim H.-S."/>
            <person name="Busman M."/>
            <person name="Brown D.W."/>
            <person name="Divon H."/>
            <person name="Uhlig S."/>
            <person name="Proctor R.H."/>
        </authorList>
    </citation>
    <scope>NUCLEOTIDE SEQUENCE [LARGE SCALE GENOMIC DNA]</scope>
    <source>
        <strain evidence="4 5">NRRL 13617</strain>
    </source>
</reference>
<feature type="compositionally biased region" description="Low complexity" evidence="2">
    <location>
        <begin position="56"/>
        <end position="68"/>
    </location>
</feature>
<dbReference type="OrthoDB" id="21416at2759"/>